<dbReference type="Proteomes" id="UP000185342">
    <property type="component" value="Segment"/>
</dbReference>
<gene>
    <name evidence="1" type="ORF">Syn7803C61_72</name>
    <name evidence="2" type="ORF">Syn7803C78_71</name>
</gene>
<dbReference type="Proteomes" id="UP000185335">
    <property type="component" value="Segment"/>
</dbReference>
<evidence type="ECO:0000313" key="3">
    <source>
        <dbReference type="Proteomes" id="UP000185335"/>
    </source>
</evidence>
<protein>
    <submittedName>
        <fullName evidence="2">Uncharacterized protein</fullName>
    </submittedName>
</protein>
<organism evidence="2 4">
    <name type="scientific">Synechococcus phage ACG-2014b</name>
    <dbReference type="NCBI Taxonomy" id="1493508"/>
    <lineage>
        <taxon>Viruses</taxon>
        <taxon>Duplodnaviria</taxon>
        <taxon>Heunggongvirae</taxon>
        <taxon>Uroviricota</taxon>
        <taxon>Caudoviricetes</taxon>
        <taxon>Pantevenvirales</taxon>
        <taxon>Kyanoviridae</taxon>
        <taxon>Nereusvirus</taxon>
        <taxon>Nereusvirus tusconc4</taxon>
    </lineage>
</organism>
<proteinExistence type="predicted"/>
<evidence type="ECO:0000313" key="2">
    <source>
        <dbReference type="EMBL" id="AIX19746.1"/>
    </source>
</evidence>
<dbReference type="EMBL" id="KJ019040">
    <property type="protein sequence ID" value="AIX17294.1"/>
    <property type="molecule type" value="Genomic_DNA"/>
</dbReference>
<accession>A0A0E3F1S1</accession>
<dbReference type="KEGG" id="vg:24405216"/>
<dbReference type="OrthoDB" id="26136at10239"/>
<keyword evidence="3" id="KW-1185">Reference proteome</keyword>
<evidence type="ECO:0000313" key="1">
    <source>
        <dbReference type="EMBL" id="AIX17294.1"/>
    </source>
</evidence>
<reference evidence="3 4" key="1">
    <citation type="submission" date="2013-12" db="EMBL/GenBank/DDBJ databases">
        <title>Ecological redundancy of diverse viral populations within a natural community.</title>
        <authorList>
            <person name="Gregory A.C."/>
            <person name="LaButti K."/>
            <person name="Copeland A."/>
            <person name="Woyke T."/>
            <person name="Sullivan M.B."/>
        </authorList>
    </citation>
    <scope>NUCLEOTIDE SEQUENCE [LARGE SCALE GENOMIC DNA]</scope>
    <source>
        <strain evidence="1">Syn7803C61</strain>
        <strain evidence="2">Syn7803C78</strain>
    </source>
</reference>
<evidence type="ECO:0000313" key="4">
    <source>
        <dbReference type="Proteomes" id="UP000185342"/>
    </source>
</evidence>
<name>A0A0E3F1S1_9CAUD</name>
<dbReference type="EMBL" id="KJ019051">
    <property type="protein sequence ID" value="AIX19746.1"/>
    <property type="molecule type" value="Genomic_DNA"/>
</dbReference>
<dbReference type="RefSeq" id="YP_009140640.1">
    <property type="nucleotide sequence ID" value="NC_027130.1"/>
</dbReference>
<sequence length="72" mass="7966">MNKTNQMLLNNSKFIGALQGLQSFVMETGADVDMAFDWVCDQAQINSFAGDLDAFDCFYDVFMEASEPCGHA</sequence>